<protein>
    <submittedName>
        <fullName evidence="1">Uncharacterized protein</fullName>
    </submittedName>
</protein>
<evidence type="ECO:0000313" key="1">
    <source>
        <dbReference type="EMBL" id="ESZ99136.1"/>
    </source>
</evidence>
<dbReference type="Proteomes" id="UP000019487">
    <property type="component" value="Unassembled WGS sequence"/>
</dbReference>
<comment type="caution">
    <text evidence="1">The sequence shown here is derived from an EMBL/GenBank/DDBJ whole genome shotgun (WGS) entry which is preliminary data.</text>
</comment>
<accession>W9CTC3</accession>
<proteinExistence type="predicted"/>
<dbReference type="OrthoDB" id="5224238at2759"/>
<evidence type="ECO:0000313" key="2">
    <source>
        <dbReference type="Proteomes" id="UP000019487"/>
    </source>
</evidence>
<name>W9CTC3_SCLBF</name>
<keyword evidence="2" id="KW-1185">Reference proteome</keyword>
<gene>
    <name evidence="1" type="ORF">SBOR_0546</name>
</gene>
<dbReference type="AlphaFoldDB" id="W9CTC3"/>
<dbReference type="EMBL" id="AYSA01000024">
    <property type="protein sequence ID" value="ESZ99136.1"/>
    <property type="molecule type" value="Genomic_DNA"/>
</dbReference>
<organism evidence="1 2">
    <name type="scientific">Sclerotinia borealis (strain F-4128)</name>
    <dbReference type="NCBI Taxonomy" id="1432307"/>
    <lineage>
        <taxon>Eukaryota</taxon>
        <taxon>Fungi</taxon>
        <taxon>Dikarya</taxon>
        <taxon>Ascomycota</taxon>
        <taxon>Pezizomycotina</taxon>
        <taxon>Leotiomycetes</taxon>
        <taxon>Helotiales</taxon>
        <taxon>Sclerotiniaceae</taxon>
        <taxon>Sclerotinia</taxon>
    </lineage>
</organism>
<reference evidence="1 2" key="1">
    <citation type="journal article" date="2014" name="Genome Announc.">
        <title>Draft genome sequence of Sclerotinia borealis, a psychrophilic plant pathogenic fungus.</title>
        <authorList>
            <person name="Mardanov A.V."/>
            <person name="Beletsky A.V."/>
            <person name="Kadnikov V.V."/>
            <person name="Ignatov A.N."/>
            <person name="Ravin N.V."/>
        </authorList>
    </citation>
    <scope>NUCLEOTIDE SEQUENCE [LARGE SCALE GENOMIC DNA]</scope>
    <source>
        <strain evidence="2">F-4157</strain>
    </source>
</reference>
<dbReference type="HOGENOM" id="CLU_676459_0_0_1"/>
<sequence>MADIDFSQYLSPFSLLPAELIETIISFMDLSSIKATRLTCKVLCIPSTPHLVPPHFHSFAHCPDSNRLLQISRHPIFSLSIKTLELNLGEFNEYRARHNTYFSQITRDPETRVAEAEEAWFQYSKLKSLREEYAPWMCDQTILSEVFRSLPNLSALSVSMVNFPLPNEPELALLASIWKIPSTRLLRRELTKERFTNVLSSLLPSVENLKLKNLSHDCLPFEFFAQNKTLIESMTPIFHKLTDLRLVLDYSDTPNDLHSQQALANLATCLQAAATLENLNLCFQSRRKIDITSLLENLLSNSIFSHLQSLHIEGLASAFYPLEQFLRSLAPNLQVLEFGGAGCHGPNQLSNGGIHLLDGRFLELFKNVEEALGDSLTKFVVRGDLVEVDGGDAWFLDREVGWHGVIN</sequence>
<dbReference type="SUPFAM" id="SSF81383">
    <property type="entry name" value="F-box domain"/>
    <property type="match status" value="1"/>
</dbReference>
<dbReference type="InterPro" id="IPR036047">
    <property type="entry name" value="F-box-like_dom_sf"/>
</dbReference>